<sequence>MIIDFLVENFGPIQEAQTLSFEANKAEHLSEYYIHRPNSKLKLLKLLYIFGPNASGKSSWLKALEFMRDLQLEAANDKSDEIDYQPFLFCDNPLEKDSALGIRFIHEGIEFDYYFRFNQEAILEESLHYYEPRRALVFERKTDVAKQLSEINWGSKIKLSKIEQESLKTHVLWNRTVLGAFHKANTDCRELRIALSWFKEVLHPMIDPKTKLTSFISRKLDQGTLDKELFLSFLKKADLKIENVFFEEQEHLPEQMKRLLEKDSNLAKALKEKGVKYKRVRIEHLVKGEEESKSYLLDLKQESEGTKRYFGFSGLLAILASQAAIFSIDEVGSSLHPELLEHFLLSFLLNSQPNSQLILSTHQRELLRSKDILRADAIWFTEKQANGASELFSLADFEAKDFRSSEAYYHAYEKGRLGAIPNLDDPLANAQKTD</sequence>
<dbReference type="Pfam" id="PF13304">
    <property type="entry name" value="AAA_21"/>
    <property type="match status" value="1"/>
</dbReference>
<organism evidence="2 3">
    <name type="scientific">Saprospira grandis (strain Lewin)</name>
    <dbReference type="NCBI Taxonomy" id="984262"/>
    <lineage>
        <taxon>Bacteria</taxon>
        <taxon>Pseudomonadati</taxon>
        <taxon>Bacteroidota</taxon>
        <taxon>Saprospiria</taxon>
        <taxon>Saprospirales</taxon>
        <taxon>Saprospiraceae</taxon>
        <taxon>Saprospira</taxon>
    </lineage>
</organism>
<keyword evidence="2" id="KW-0067">ATP-binding</keyword>
<dbReference type="Proteomes" id="UP000007519">
    <property type="component" value="Chromosome"/>
</dbReference>
<dbReference type="Gene3D" id="3.40.50.300">
    <property type="entry name" value="P-loop containing nucleotide triphosphate hydrolases"/>
    <property type="match status" value="1"/>
</dbReference>
<name>H6LAG5_SAPGL</name>
<gene>
    <name evidence="2" type="ordered locus">SGRA_1715</name>
</gene>
<dbReference type="SUPFAM" id="SSF52540">
    <property type="entry name" value="P-loop containing nucleoside triphosphate hydrolases"/>
    <property type="match status" value="1"/>
</dbReference>
<dbReference type="InterPro" id="IPR027417">
    <property type="entry name" value="P-loop_NTPase"/>
</dbReference>
<protein>
    <submittedName>
        <fullName evidence="2">ATP-binding protein</fullName>
    </submittedName>
</protein>
<dbReference type="AlphaFoldDB" id="H6LAG5"/>
<dbReference type="HOGENOM" id="CLU_046693_2_0_10"/>
<accession>H6LAG5</accession>
<feature type="domain" description="ATPase AAA-type core" evidence="1">
    <location>
        <begin position="49"/>
        <end position="367"/>
    </location>
</feature>
<dbReference type="InterPro" id="IPR003959">
    <property type="entry name" value="ATPase_AAA_core"/>
</dbReference>
<evidence type="ECO:0000313" key="3">
    <source>
        <dbReference type="Proteomes" id="UP000007519"/>
    </source>
</evidence>
<dbReference type="STRING" id="984262.SGRA_1715"/>
<dbReference type="KEGG" id="sgn:SGRA_1715"/>
<keyword evidence="3" id="KW-1185">Reference proteome</keyword>
<reference evidence="2 3" key="1">
    <citation type="journal article" date="2012" name="Stand. Genomic Sci.">
        <title>Complete genome sequencing and analysis of Saprospira grandis str. Lewin, a predatory marine bacterium.</title>
        <authorList>
            <person name="Saw J.H."/>
            <person name="Yuryev A."/>
            <person name="Kanbe M."/>
            <person name="Hou S."/>
            <person name="Young A.G."/>
            <person name="Aizawa S."/>
            <person name="Alam M."/>
        </authorList>
    </citation>
    <scope>NUCLEOTIDE SEQUENCE [LARGE SCALE GENOMIC DNA]</scope>
    <source>
        <strain evidence="2 3">Lewin</strain>
    </source>
</reference>
<evidence type="ECO:0000259" key="1">
    <source>
        <dbReference type="Pfam" id="PF13304"/>
    </source>
</evidence>
<dbReference type="OrthoDB" id="9809324at2"/>
<proteinExistence type="predicted"/>
<dbReference type="GO" id="GO:0016887">
    <property type="term" value="F:ATP hydrolysis activity"/>
    <property type="evidence" value="ECO:0007669"/>
    <property type="project" value="InterPro"/>
</dbReference>
<dbReference type="GO" id="GO:0005524">
    <property type="term" value="F:ATP binding"/>
    <property type="evidence" value="ECO:0007669"/>
    <property type="project" value="UniProtKB-KW"/>
</dbReference>
<evidence type="ECO:0000313" key="2">
    <source>
        <dbReference type="EMBL" id="AFC24450.1"/>
    </source>
</evidence>
<dbReference type="EMBL" id="CP002831">
    <property type="protein sequence ID" value="AFC24450.1"/>
    <property type="molecule type" value="Genomic_DNA"/>
</dbReference>
<dbReference type="PANTHER" id="PTHR40396:SF1">
    <property type="entry name" value="ATPASE AAA-TYPE CORE DOMAIN-CONTAINING PROTEIN"/>
    <property type="match status" value="1"/>
</dbReference>
<dbReference type="PANTHER" id="PTHR40396">
    <property type="entry name" value="ATPASE-LIKE PROTEIN"/>
    <property type="match status" value="1"/>
</dbReference>
<keyword evidence="2" id="KW-0547">Nucleotide-binding</keyword>
<dbReference type="RefSeq" id="WP_015692083.1">
    <property type="nucleotide sequence ID" value="NC_016940.1"/>
</dbReference>
<dbReference type="eggNOG" id="COG1106">
    <property type="taxonomic scope" value="Bacteria"/>
</dbReference>